<evidence type="ECO:0000313" key="2">
    <source>
        <dbReference type="EMBL" id="MBC9207443.1"/>
    </source>
</evidence>
<gene>
    <name evidence="2" type="ORF">IBL26_11415</name>
</gene>
<dbReference type="RefSeq" id="WP_187784610.1">
    <property type="nucleotide sequence ID" value="NZ_JACTVA010000017.1"/>
</dbReference>
<keyword evidence="3" id="KW-1185">Reference proteome</keyword>
<name>A0ABR7RM19_9PROT</name>
<protein>
    <recommendedName>
        <fullName evidence="4">DUF4239 domain-containing protein</fullName>
    </recommendedName>
</protein>
<comment type="caution">
    <text evidence="2">The sequence shown here is derived from an EMBL/GenBank/DDBJ whole genome shotgun (WGS) entry which is preliminary data.</text>
</comment>
<feature type="transmembrane region" description="Helical" evidence="1">
    <location>
        <begin position="215"/>
        <end position="237"/>
    </location>
</feature>
<keyword evidence="1" id="KW-0472">Membrane</keyword>
<proteinExistence type="predicted"/>
<sequence>MALVAEMAAWSATAFALLLFAAQIAAREVGYYIGRRHARSQQSRGDGVGAVVGAMLGLLAFVLALTLSFANARYAERRAGTLTEANAIGTAWLRAEVIDHPRSAEVAELLQEYARLRAAFVRADYGAAATTVVNDHTAALQSQIWGHVAALVRERTDPATVSLMSAVNETFDASTAERFALAFTLPPRLFWMLVGMALLAMAALGYQLGLRGNSLRILTALLTAMWTLVMVSILDLAAARVGTLRTSAVAYEWTREGFHGAFTIPPLPPRP</sequence>
<evidence type="ECO:0008006" key="4">
    <source>
        <dbReference type="Google" id="ProtNLM"/>
    </source>
</evidence>
<reference evidence="2 3" key="1">
    <citation type="journal article" date="2013" name="Int. J. Syst. Evol. Microbiol.">
        <title>Roseomonas aerophila sp. nov., isolated from air.</title>
        <authorList>
            <person name="Kim S.J."/>
            <person name="Weon H.Y."/>
            <person name="Ahn J.H."/>
            <person name="Hong S.B."/>
            <person name="Seok S.J."/>
            <person name="Whang K.S."/>
            <person name="Kwon S.W."/>
        </authorList>
    </citation>
    <scope>NUCLEOTIDE SEQUENCE [LARGE SCALE GENOMIC DNA]</scope>
    <source>
        <strain evidence="2 3">NBRC 108923</strain>
    </source>
</reference>
<accession>A0ABR7RM19</accession>
<feature type="transmembrane region" description="Helical" evidence="1">
    <location>
        <begin position="189"/>
        <end position="209"/>
    </location>
</feature>
<dbReference type="EMBL" id="JACTVA010000017">
    <property type="protein sequence ID" value="MBC9207443.1"/>
    <property type="molecule type" value="Genomic_DNA"/>
</dbReference>
<evidence type="ECO:0000256" key="1">
    <source>
        <dbReference type="SAM" id="Phobius"/>
    </source>
</evidence>
<feature type="transmembrane region" description="Helical" evidence="1">
    <location>
        <begin position="50"/>
        <end position="70"/>
    </location>
</feature>
<keyword evidence="1" id="KW-1133">Transmembrane helix</keyword>
<dbReference type="Proteomes" id="UP000626026">
    <property type="component" value="Unassembled WGS sequence"/>
</dbReference>
<organism evidence="2 3">
    <name type="scientific">Teichococcus aerophilus</name>
    <dbReference type="NCBI Taxonomy" id="1224513"/>
    <lineage>
        <taxon>Bacteria</taxon>
        <taxon>Pseudomonadati</taxon>
        <taxon>Pseudomonadota</taxon>
        <taxon>Alphaproteobacteria</taxon>
        <taxon>Acetobacterales</taxon>
        <taxon>Roseomonadaceae</taxon>
        <taxon>Roseomonas</taxon>
    </lineage>
</organism>
<evidence type="ECO:0000313" key="3">
    <source>
        <dbReference type="Proteomes" id="UP000626026"/>
    </source>
</evidence>
<keyword evidence="1" id="KW-0812">Transmembrane</keyword>